<protein>
    <submittedName>
        <fullName evidence="2">Uncharacterized protein</fullName>
    </submittedName>
</protein>
<evidence type="ECO:0000256" key="1">
    <source>
        <dbReference type="SAM" id="MobiDB-lite"/>
    </source>
</evidence>
<sequence length="68" mass="7811">MPTYVFHLHDGPETPPRTETVEASDDQEARSLAELRLTLSSAFKHVEVERDGVELVRLHRDSEQPREV</sequence>
<name>A0ABU4KQJ1_BREVE</name>
<dbReference type="Proteomes" id="UP001272940">
    <property type="component" value="Unassembled WGS sequence"/>
</dbReference>
<reference evidence="2 3" key="1">
    <citation type="journal article" date="2023" name="FEMS Microbes">
        <title>Whole genomes of deep-sea sponge-associated bacteria exhibit high novel natural product potential.</title>
        <authorList>
            <person name="Hesketh-Best P.J."/>
            <person name="January G.G."/>
            <person name="Koch M.J."/>
            <person name="Warburton P.J."/>
            <person name="Howell K.L."/>
            <person name="Upton M."/>
        </authorList>
    </citation>
    <scope>NUCLEOTIDE SEQUENCE [LARGE SCALE GENOMIC DNA]</scope>
    <source>
        <strain evidence="2 3">PC206-O</strain>
    </source>
</reference>
<feature type="region of interest" description="Disordered" evidence="1">
    <location>
        <begin position="1"/>
        <end position="23"/>
    </location>
</feature>
<comment type="caution">
    <text evidence="2">The sequence shown here is derived from an EMBL/GenBank/DDBJ whole genome shotgun (WGS) entry which is preliminary data.</text>
</comment>
<accession>A0ABU4KQJ1</accession>
<dbReference type="EMBL" id="JAMYEC010000005">
    <property type="protein sequence ID" value="MDX2335275.1"/>
    <property type="molecule type" value="Genomic_DNA"/>
</dbReference>
<gene>
    <name evidence="2" type="ORF">NJD11_10045</name>
</gene>
<keyword evidence="3" id="KW-1185">Reference proteome</keyword>
<proteinExistence type="predicted"/>
<dbReference type="RefSeq" id="WP_066629170.1">
    <property type="nucleotide sequence ID" value="NZ_JAMYEC010000005.1"/>
</dbReference>
<evidence type="ECO:0000313" key="2">
    <source>
        <dbReference type="EMBL" id="MDX2335275.1"/>
    </source>
</evidence>
<evidence type="ECO:0000313" key="3">
    <source>
        <dbReference type="Proteomes" id="UP001272940"/>
    </source>
</evidence>
<organism evidence="2 3">
    <name type="scientific">Brevundimonas vesicularis</name>
    <name type="common">Pseudomonas vesicularis</name>
    <dbReference type="NCBI Taxonomy" id="41276"/>
    <lineage>
        <taxon>Bacteria</taxon>
        <taxon>Pseudomonadati</taxon>
        <taxon>Pseudomonadota</taxon>
        <taxon>Alphaproteobacteria</taxon>
        <taxon>Caulobacterales</taxon>
        <taxon>Caulobacteraceae</taxon>
        <taxon>Brevundimonas</taxon>
    </lineage>
</organism>